<dbReference type="CDD" id="cd00038">
    <property type="entry name" value="CAP_ED"/>
    <property type="match status" value="1"/>
</dbReference>
<comment type="caution">
    <text evidence="14">The sequence shown here is derived from an EMBL/GenBank/DDBJ whole genome shotgun (WGS) entry which is preliminary data.</text>
</comment>
<dbReference type="InterPro" id="IPR000595">
    <property type="entry name" value="cNMP-bd_dom"/>
</dbReference>
<feature type="transmembrane region" description="Helical" evidence="12">
    <location>
        <begin position="321"/>
        <end position="348"/>
    </location>
</feature>
<feature type="transmembrane region" description="Helical" evidence="12">
    <location>
        <begin position="98"/>
        <end position="119"/>
    </location>
</feature>
<reference evidence="14 15" key="1">
    <citation type="submission" date="2016-11" db="EMBL/GenBank/DDBJ databases">
        <title>The macronuclear genome of Stentor coeruleus: a giant cell with tiny introns.</title>
        <authorList>
            <person name="Slabodnick M."/>
            <person name="Ruby J.G."/>
            <person name="Reiff S.B."/>
            <person name="Swart E.C."/>
            <person name="Gosai S."/>
            <person name="Prabakaran S."/>
            <person name="Witkowska E."/>
            <person name="Larue G.E."/>
            <person name="Fisher S."/>
            <person name="Freeman R.M."/>
            <person name="Gunawardena J."/>
            <person name="Chu W."/>
            <person name="Stover N.A."/>
            <person name="Gregory B.D."/>
            <person name="Nowacki M."/>
            <person name="Derisi J."/>
            <person name="Roy S.W."/>
            <person name="Marshall W.F."/>
            <person name="Sood P."/>
        </authorList>
    </citation>
    <scope>NUCLEOTIDE SEQUENCE [LARGE SCALE GENOMIC DNA]</scope>
    <source>
        <strain evidence="14">WM001</strain>
    </source>
</reference>
<dbReference type="InterPro" id="IPR018490">
    <property type="entry name" value="cNMP-bd_dom_sf"/>
</dbReference>
<evidence type="ECO:0000256" key="8">
    <source>
        <dbReference type="ARBA" id="ARBA00022989"/>
    </source>
</evidence>
<keyword evidence="8 12" id="KW-1133">Transmembrane helix</keyword>
<evidence type="ECO:0000256" key="3">
    <source>
        <dbReference type="ARBA" id="ARBA00022538"/>
    </source>
</evidence>
<dbReference type="Gene3D" id="2.60.120.10">
    <property type="entry name" value="Jelly Rolls"/>
    <property type="match status" value="1"/>
</dbReference>
<sequence>MNIFQVLNQRRPSKIVSSKDKLSLIGAKYLQSPEMEDMKSSVKYAKSIQFGLRINTYSMNSVSENSVIEAFRHVICLKHQRKHEKYIISQDNKAKKIFNFWMCLMCYYSVISSLYYLAFQQKDETINGYDIAVWICFLIDLTLNFITEFTNKKGVRIANLKLIAKNYAKFWLVLDIIALLPLAYTGNPNTEYFLRLVRIGKLKRILNLVEKDLIIEKISEMVYKSSGKKKKRLRVFITYAWEIFKKLLRMLFFTYIVACLWYYFVDFIRRKYNPDKNFIDYFNLDEEEVNKKFIKTWYYIFTTLATVGFGDFYAVNKYEMALSFVILILGSTYFAFVMGDIVAVCNLLGDLDGDAKKRITLEMWISFIEREYRVIPISLKEKIVLHYSNFWKNDRLASILNSSQEMHFRLYEISDPFYADLPSRLKKNIIDYIFSDIFYKFKFFFRVFYSIRLEIARFLQPRIFPKNTVILEYGSYAKEVIFANSGDVIMGIKNEDGKYTELLKISSGFTIGDDFLLRNIEAFVEFRAKSNVKAFALPGFVLQEVQKEFKIQVDDYLTEKNSVYSAIFQNANINLDFHRTETNEKEINKEKESLLNKSLYLDIKNADLINETREEKLALSNELTRINFMISGSNTKRKNIISDLKEKLLGTLELIKSLKLDNQTNL</sequence>
<keyword evidence="15" id="KW-1185">Reference proteome</keyword>
<evidence type="ECO:0000256" key="6">
    <source>
        <dbReference type="ARBA" id="ARBA00022882"/>
    </source>
</evidence>
<evidence type="ECO:0000256" key="1">
    <source>
        <dbReference type="ARBA" id="ARBA00004141"/>
    </source>
</evidence>
<feature type="domain" description="Cyclic nucleotide-binding" evidence="13">
    <location>
        <begin position="443"/>
        <end position="537"/>
    </location>
</feature>
<protein>
    <recommendedName>
        <fullName evidence="13">Cyclic nucleotide-binding domain-containing protein</fullName>
    </recommendedName>
</protein>
<dbReference type="Pfam" id="PF00520">
    <property type="entry name" value="Ion_trans"/>
    <property type="match status" value="1"/>
</dbReference>
<dbReference type="PROSITE" id="PS50042">
    <property type="entry name" value="CNMP_BINDING_3"/>
    <property type="match status" value="1"/>
</dbReference>
<dbReference type="SUPFAM" id="SSF81324">
    <property type="entry name" value="Voltage-gated potassium channels"/>
    <property type="match status" value="1"/>
</dbReference>
<keyword evidence="11" id="KW-0407">Ion channel</keyword>
<dbReference type="PRINTS" id="PR01463">
    <property type="entry name" value="EAGCHANLFMLY"/>
</dbReference>
<gene>
    <name evidence="14" type="ORF">SteCoe_14118</name>
</gene>
<evidence type="ECO:0000256" key="7">
    <source>
        <dbReference type="ARBA" id="ARBA00022958"/>
    </source>
</evidence>
<keyword evidence="7" id="KW-0630">Potassium</keyword>
<dbReference type="AlphaFoldDB" id="A0A1R2C6T7"/>
<feature type="transmembrane region" description="Helical" evidence="12">
    <location>
        <begin position="131"/>
        <end position="147"/>
    </location>
</feature>
<evidence type="ECO:0000313" key="15">
    <source>
        <dbReference type="Proteomes" id="UP000187209"/>
    </source>
</evidence>
<dbReference type="GO" id="GO:0005249">
    <property type="term" value="F:voltage-gated potassium channel activity"/>
    <property type="evidence" value="ECO:0007669"/>
    <property type="project" value="InterPro"/>
</dbReference>
<name>A0A1R2C6T7_9CILI</name>
<dbReference type="InterPro" id="IPR050818">
    <property type="entry name" value="KCNH_animal-type"/>
</dbReference>
<dbReference type="GO" id="GO:0034702">
    <property type="term" value="C:monoatomic ion channel complex"/>
    <property type="evidence" value="ECO:0007669"/>
    <property type="project" value="UniProtKB-KW"/>
</dbReference>
<keyword evidence="9" id="KW-0406">Ion transport</keyword>
<dbReference type="Gene3D" id="1.10.287.70">
    <property type="match status" value="1"/>
</dbReference>
<evidence type="ECO:0000256" key="12">
    <source>
        <dbReference type="SAM" id="Phobius"/>
    </source>
</evidence>
<organism evidence="14 15">
    <name type="scientific">Stentor coeruleus</name>
    <dbReference type="NCBI Taxonomy" id="5963"/>
    <lineage>
        <taxon>Eukaryota</taxon>
        <taxon>Sar</taxon>
        <taxon>Alveolata</taxon>
        <taxon>Ciliophora</taxon>
        <taxon>Postciliodesmatophora</taxon>
        <taxon>Heterotrichea</taxon>
        <taxon>Heterotrichida</taxon>
        <taxon>Stentoridae</taxon>
        <taxon>Stentor</taxon>
    </lineage>
</organism>
<dbReference type="Proteomes" id="UP000187209">
    <property type="component" value="Unassembled WGS sequence"/>
</dbReference>
<evidence type="ECO:0000256" key="11">
    <source>
        <dbReference type="ARBA" id="ARBA00023303"/>
    </source>
</evidence>
<evidence type="ECO:0000256" key="9">
    <source>
        <dbReference type="ARBA" id="ARBA00023065"/>
    </source>
</evidence>
<evidence type="ECO:0000313" key="14">
    <source>
        <dbReference type="EMBL" id="OMJ84728.1"/>
    </source>
</evidence>
<keyword evidence="2" id="KW-0813">Transport</keyword>
<dbReference type="InterPro" id="IPR014710">
    <property type="entry name" value="RmlC-like_jellyroll"/>
</dbReference>
<dbReference type="GO" id="GO:0005886">
    <property type="term" value="C:plasma membrane"/>
    <property type="evidence" value="ECO:0007669"/>
    <property type="project" value="TreeGrafter"/>
</dbReference>
<dbReference type="SUPFAM" id="SSF51206">
    <property type="entry name" value="cAMP-binding domain-like"/>
    <property type="match status" value="1"/>
</dbReference>
<dbReference type="InterPro" id="IPR005821">
    <property type="entry name" value="Ion_trans_dom"/>
</dbReference>
<feature type="transmembrane region" description="Helical" evidence="12">
    <location>
        <begin position="247"/>
        <end position="265"/>
    </location>
</feature>
<comment type="subcellular location">
    <subcellularLocation>
        <location evidence="1">Membrane</location>
        <topology evidence="1">Multi-pass membrane protein</topology>
    </subcellularLocation>
</comment>
<evidence type="ECO:0000256" key="2">
    <source>
        <dbReference type="ARBA" id="ARBA00022448"/>
    </source>
</evidence>
<evidence type="ECO:0000259" key="13">
    <source>
        <dbReference type="PROSITE" id="PS50042"/>
    </source>
</evidence>
<evidence type="ECO:0000256" key="5">
    <source>
        <dbReference type="ARBA" id="ARBA00022826"/>
    </source>
</evidence>
<dbReference type="InterPro" id="IPR003938">
    <property type="entry name" value="K_chnl_volt-dep_EAG/ELK/ERG"/>
</dbReference>
<dbReference type="EMBL" id="MPUH01000260">
    <property type="protein sequence ID" value="OMJ84728.1"/>
    <property type="molecule type" value="Genomic_DNA"/>
</dbReference>
<accession>A0A1R2C6T7</accession>
<keyword evidence="5" id="KW-0631">Potassium channel</keyword>
<dbReference type="PANTHER" id="PTHR10217">
    <property type="entry name" value="VOLTAGE AND LIGAND GATED POTASSIUM CHANNEL"/>
    <property type="match status" value="1"/>
</dbReference>
<proteinExistence type="predicted"/>
<dbReference type="PANTHER" id="PTHR10217:SF435">
    <property type="entry name" value="POTASSIUM VOLTAGE-GATED CHANNEL PROTEIN EAG"/>
    <property type="match status" value="1"/>
</dbReference>
<dbReference type="GO" id="GO:0042391">
    <property type="term" value="P:regulation of membrane potential"/>
    <property type="evidence" value="ECO:0007669"/>
    <property type="project" value="TreeGrafter"/>
</dbReference>
<keyword evidence="4 12" id="KW-0812">Transmembrane</keyword>
<keyword evidence="3" id="KW-0633">Potassium transport</keyword>
<evidence type="ECO:0000256" key="10">
    <source>
        <dbReference type="ARBA" id="ARBA00023136"/>
    </source>
</evidence>
<keyword evidence="10 12" id="KW-0472">Membrane</keyword>
<keyword evidence="6" id="KW-0851">Voltage-gated channel</keyword>
<dbReference type="OrthoDB" id="417811at2759"/>
<feature type="transmembrane region" description="Helical" evidence="12">
    <location>
        <begin position="297"/>
        <end position="315"/>
    </location>
</feature>
<evidence type="ECO:0000256" key="4">
    <source>
        <dbReference type="ARBA" id="ARBA00022692"/>
    </source>
</evidence>